<dbReference type="SUPFAM" id="SSF51197">
    <property type="entry name" value="Clavaminate synthase-like"/>
    <property type="match status" value="1"/>
</dbReference>
<dbReference type="EMBL" id="HACG01007611">
    <property type="protein sequence ID" value="CEK54476.1"/>
    <property type="molecule type" value="Transcribed_RNA"/>
</dbReference>
<feature type="non-terminal residue" evidence="1">
    <location>
        <position position="80"/>
    </location>
</feature>
<gene>
    <name evidence="1" type="primary">ORF22912</name>
</gene>
<name>A0A0B6YFD9_9EUPU</name>
<organism evidence="1">
    <name type="scientific">Arion vulgaris</name>
    <dbReference type="NCBI Taxonomy" id="1028688"/>
    <lineage>
        <taxon>Eukaryota</taxon>
        <taxon>Metazoa</taxon>
        <taxon>Spiralia</taxon>
        <taxon>Lophotrochozoa</taxon>
        <taxon>Mollusca</taxon>
        <taxon>Gastropoda</taxon>
        <taxon>Heterobranchia</taxon>
        <taxon>Euthyneura</taxon>
        <taxon>Panpulmonata</taxon>
        <taxon>Eupulmonata</taxon>
        <taxon>Stylommatophora</taxon>
        <taxon>Helicina</taxon>
        <taxon>Arionoidea</taxon>
        <taxon>Arionidae</taxon>
        <taxon>Arion</taxon>
    </lineage>
</organism>
<evidence type="ECO:0000313" key="1">
    <source>
        <dbReference type="EMBL" id="CEK54476.1"/>
    </source>
</evidence>
<reference evidence="1" key="1">
    <citation type="submission" date="2014-12" db="EMBL/GenBank/DDBJ databases">
        <title>Insight into the proteome of Arion vulgaris.</title>
        <authorList>
            <person name="Aradska J."/>
            <person name="Bulat T."/>
            <person name="Smidak R."/>
            <person name="Sarate P."/>
            <person name="Gangsoo J."/>
            <person name="Sialana F."/>
            <person name="Bilban M."/>
            <person name="Lubec G."/>
        </authorList>
    </citation>
    <scope>NUCLEOTIDE SEQUENCE</scope>
    <source>
        <tissue evidence="1">Skin</tissue>
    </source>
</reference>
<dbReference type="Gene3D" id="2.60.120.650">
    <property type="entry name" value="Cupin"/>
    <property type="match status" value="1"/>
</dbReference>
<proteinExistence type="predicted"/>
<protein>
    <submittedName>
        <fullName evidence="1">Uncharacterized protein</fullName>
    </submittedName>
</protein>
<feature type="non-terminal residue" evidence="1">
    <location>
        <position position="1"/>
    </location>
</feature>
<dbReference type="AlphaFoldDB" id="A0A0B6YFD9"/>
<accession>A0A0B6YFD9</accession>
<sequence length="80" mass="9251">VADKWPCHSWTFKTLADMLGDKQFACRIAPKSCIQTMETQCSHQNVTIKQFCDWLEGSADVSNPLINFQREENSCYVDYK</sequence>